<dbReference type="SMART" id="SM00499">
    <property type="entry name" value="AAI"/>
    <property type="match status" value="1"/>
</dbReference>
<feature type="domain" description="Bifunctional inhibitor/plant lipid transfer protein/seed storage helical" evidence="6">
    <location>
        <begin position="32"/>
        <end position="106"/>
    </location>
</feature>
<evidence type="ECO:0000313" key="8">
    <source>
        <dbReference type="Proteomes" id="UP000001514"/>
    </source>
</evidence>
<reference evidence="7 8" key="1">
    <citation type="journal article" date="2011" name="Science">
        <title>The Selaginella genome identifies genetic changes associated with the evolution of vascular plants.</title>
        <authorList>
            <person name="Banks J.A."/>
            <person name="Nishiyama T."/>
            <person name="Hasebe M."/>
            <person name="Bowman J.L."/>
            <person name="Gribskov M."/>
            <person name="dePamphilis C."/>
            <person name="Albert V.A."/>
            <person name="Aono N."/>
            <person name="Aoyama T."/>
            <person name="Ambrose B.A."/>
            <person name="Ashton N.W."/>
            <person name="Axtell M.J."/>
            <person name="Barker E."/>
            <person name="Barker M.S."/>
            <person name="Bennetzen J.L."/>
            <person name="Bonawitz N.D."/>
            <person name="Chapple C."/>
            <person name="Cheng C."/>
            <person name="Correa L.G."/>
            <person name="Dacre M."/>
            <person name="DeBarry J."/>
            <person name="Dreyer I."/>
            <person name="Elias M."/>
            <person name="Engstrom E.M."/>
            <person name="Estelle M."/>
            <person name="Feng L."/>
            <person name="Finet C."/>
            <person name="Floyd S.K."/>
            <person name="Frommer W.B."/>
            <person name="Fujita T."/>
            <person name="Gramzow L."/>
            <person name="Gutensohn M."/>
            <person name="Harholt J."/>
            <person name="Hattori M."/>
            <person name="Heyl A."/>
            <person name="Hirai T."/>
            <person name="Hiwatashi Y."/>
            <person name="Ishikawa M."/>
            <person name="Iwata M."/>
            <person name="Karol K.G."/>
            <person name="Koehler B."/>
            <person name="Kolukisaoglu U."/>
            <person name="Kubo M."/>
            <person name="Kurata T."/>
            <person name="Lalonde S."/>
            <person name="Li K."/>
            <person name="Li Y."/>
            <person name="Litt A."/>
            <person name="Lyons E."/>
            <person name="Manning G."/>
            <person name="Maruyama T."/>
            <person name="Michael T.P."/>
            <person name="Mikami K."/>
            <person name="Miyazaki S."/>
            <person name="Morinaga S."/>
            <person name="Murata T."/>
            <person name="Mueller-Roeber B."/>
            <person name="Nelson D.R."/>
            <person name="Obara M."/>
            <person name="Oguri Y."/>
            <person name="Olmstead R.G."/>
            <person name="Onodera N."/>
            <person name="Petersen B.L."/>
            <person name="Pils B."/>
            <person name="Prigge M."/>
            <person name="Rensing S.A."/>
            <person name="Riano-Pachon D.M."/>
            <person name="Roberts A.W."/>
            <person name="Sato Y."/>
            <person name="Scheller H.V."/>
            <person name="Schulz B."/>
            <person name="Schulz C."/>
            <person name="Shakirov E.V."/>
            <person name="Shibagaki N."/>
            <person name="Shinohara N."/>
            <person name="Shippen D.E."/>
            <person name="Soerensen I."/>
            <person name="Sotooka R."/>
            <person name="Sugimoto N."/>
            <person name="Sugita M."/>
            <person name="Sumikawa N."/>
            <person name="Tanurdzic M."/>
            <person name="Theissen G."/>
            <person name="Ulvskov P."/>
            <person name="Wakazuki S."/>
            <person name="Weng J.K."/>
            <person name="Willats W.W."/>
            <person name="Wipf D."/>
            <person name="Wolf P.G."/>
            <person name="Yang L."/>
            <person name="Zimmer A.D."/>
            <person name="Zhu Q."/>
            <person name="Mitros T."/>
            <person name="Hellsten U."/>
            <person name="Loque D."/>
            <person name="Otillar R."/>
            <person name="Salamov A."/>
            <person name="Schmutz J."/>
            <person name="Shapiro H."/>
            <person name="Lindquist E."/>
            <person name="Lucas S."/>
            <person name="Rokhsar D."/>
            <person name="Grigoriev I.V."/>
        </authorList>
    </citation>
    <scope>NUCLEOTIDE SEQUENCE [LARGE SCALE GENOMIC DNA]</scope>
</reference>
<sequence>MNRRAAVAVAAILCCSILLLRASASLPPGTECIPILTELEPCLPFVQYSGEKPTAVCCSVLRDVHNKSAPCLCRLIASEKNQPPTPGINLTLAFLLPDACHLKLSCAEILPGRRSRREALDSGRRGVESLARSLSWPGNLDEEEEESPHKKRFLGMWIKNSIVKRSSSSLENSPSFPDDRPPWVRRPSSASLALADEVAEKSLVGSSGFMRPLDPMWVLSSGFGPRWGRHHNGVDLAAPIGEPVLAADSGEVTYAGWEPGG</sequence>
<evidence type="ECO:0000256" key="3">
    <source>
        <dbReference type="ARBA" id="ARBA00023157"/>
    </source>
</evidence>
<comment type="similarity">
    <text evidence="1">Belongs to the plant LTP family.</text>
</comment>
<feature type="chain" id="PRO_5003121209" description="Bifunctional inhibitor/plant lipid transfer protein/seed storage helical domain-containing protein" evidence="5">
    <location>
        <begin position="25"/>
        <end position="261"/>
    </location>
</feature>
<organism evidence="8">
    <name type="scientific">Selaginella moellendorffii</name>
    <name type="common">Spikemoss</name>
    <dbReference type="NCBI Taxonomy" id="88036"/>
    <lineage>
        <taxon>Eukaryota</taxon>
        <taxon>Viridiplantae</taxon>
        <taxon>Streptophyta</taxon>
        <taxon>Embryophyta</taxon>
        <taxon>Tracheophyta</taxon>
        <taxon>Lycopodiopsida</taxon>
        <taxon>Selaginellales</taxon>
        <taxon>Selaginellaceae</taxon>
        <taxon>Selaginella</taxon>
    </lineage>
</organism>
<dbReference type="CDD" id="cd12797">
    <property type="entry name" value="M23_peptidase"/>
    <property type="match status" value="1"/>
</dbReference>
<protein>
    <recommendedName>
        <fullName evidence="6">Bifunctional inhibitor/plant lipid transfer protein/seed storage helical domain-containing protein</fullName>
    </recommendedName>
</protein>
<evidence type="ECO:0000256" key="5">
    <source>
        <dbReference type="SAM" id="SignalP"/>
    </source>
</evidence>
<dbReference type="InterPro" id="IPR016140">
    <property type="entry name" value="Bifunc_inhib/LTP/seed_store"/>
</dbReference>
<dbReference type="AlphaFoldDB" id="D8QTQ1"/>
<keyword evidence="8" id="KW-1185">Reference proteome</keyword>
<gene>
    <name evidence="7" type="ORF">SELMODRAFT_403297</name>
</gene>
<dbReference type="InParanoid" id="D8QTQ1"/>
<proteinExistence type="inferred from homology"/>
<dbReference type="SUPFAM" id="SSF51261">
    <property type="entry name" value="Duplicated hybrid motif"/>
    <property type="match status" value="1"/>
</dbReference>
<dbReference type="Gramene" id="EFJ36687">
    <property type="protein sequence ID" value="EFJ36687"/>
    <property type="gene ID" value="SELMODRAFT_403297"/>
</dbReference>
<dbReference type="KEGG" id="smo:SELMODRAFT_403297"/>
<evidence type="ECO:0000313" key="7">
    <source>
        <dbReference type="EMBL" id="EFJ36687.1"/>
    </source>
</evidence>
<dbReference type="InterPro" id="IPR011055">
    <property type="entry name" value="Dup_hybrid_motif"/>
</dbReference>
<dbReference type="EMBL" id="GL377566">
    <property type="protein sequence ID" value="EFJ36687.1"/>
    <property type="molecule type" value="Genomic_DNA"/>
</dbReference>
<name>D8QTQ1_SELML</name>
<feature type="signal peptide" evidence="5">
    <location>
        <begin position="1"/>
        <end position="24"/>
    </location>
</feature>
<dbReference type="SUPFAM" id="SSF47699">
    <property type="entry name" value="Bifunctional inhibitor/lipid-transfer protein/seed storage 2S albumin"/>
    <property type="match status" value="1"/>
</dbReference>
<evidence type="ECO:0000256" key="2">
    <source>
        <dbReference type="ARBA" id="ARBA00022729"/>
    </source>
</evidence>
<dbReference type="Gene3D" id="1.10.110.10">
    <property type="entry name" value="Plant lipid-transfer and hydrophobic proteins"/>
    <property type="match status" value="1"/>
</dbReference>
<keyword evidence="3" id="KW-1015">Disulfide bond</keyword>
<dbReference type="Pfam" id="PF14368">
    <property type="entry name" value="LTP_2"/>
    <property type="match status" value="1"/>
</dbReference>
<dbReference type="PANTHER" id="PTHR33044">
    <property type="entry name" value="BIFUNCTIONAL INHIBITOR/LIPID-TRANSFER PROTEIN/SEED STORAGE 2S ALBUMIN SUPERFAMILY PROTEIN-RELATED"/>
    <property type="match status" value="1"/>
</dbReference>
<keyword evidence="2 5" id="KW-0732">Signal</keyword>
<evidence type="ECO:0000256" key="4">
    <source>
        <dbReference type="ARBA" id="ARBA00023180"/>
    </source>
</evidence>
<dbReference type="Proteomes" id="UP000001514">
    <property type="component" value="Unassembled WGS sequence"/>
</dbReference>
<dbReference type="Gene3D" id="2.70.70.10">
    <property type="entry name" value="Glucose Permease (Domain IIA)"/>
    <property type="match status" value="1"/>
</dbReference>
<evidence type="ECO:0000256" key="1">
    <source>
        <dbReference type="ARBA" id="ARBA00009748"/>
    </source>
</evidence>
<dbReference type="InterPro" id="IPR036312">
    <property type="entry name" value="Bifun_inhib/LTP/seed_sf"/>
</dbReference>
<keyword evidence="4" id="KW-0325">Glycoprotein</keyword>
<dbReference type="HOGENOM" id="CLU_1067116_0_0_1"/>
<dbReference type="InterPro" id="IPR043325">
    <property type="entry name" value="LTSS"/>
</dbReference>
<dbReference type="CDD" id="cd00010">
    <property type="entry name" value="AAI_LTSS"/>
    <property type="match status" value="1"/>
</dbReference>
<accession>D8QTQ1</accession>
<evidence type="ECO:0000259" key="6">
    <source>
        <dbReference type="SMART" id="SM00499"/>
    </source>
</evidence>